<evidence type="ECO:0000256" key="1">
    <source>
        <dbReference type="ARBA" id="ARBA00004370"/>
    </source>
</evidence>
<name>A0A3P8BM92_9TREM</name>
<keyword evidence="4 8" id="KW-0106">Calcium</keyword>
<evidence type="ECO:0000256" key="5">
    <source>
        <dbReference type="ARBA" id="ARBA00022889"/>
    </source>
</evidence>
<gene>
    <name evidence="11" type="ORF">ECPE_LOCUS106</name>
</gene>
<dbReference type="InterPro" id="IPR002126">
    <property type="entry name" value="Cadherin-like_dom"/>
</dbReference>
<feature type="domain" description="Cadherin" evidence="10">
    <location>
        <begin position="81"/>
        <end position="179"/>
    </location>
</feature>
<keyword evidence="7" id="KW-0472">Membrane</keyword>
<dbReference type="InterPro" id="IPR015919">
    <property type="entry name" value="Cadherin-like_sf"/>
</dbReference>
<dbReference type="AlphaFoldDB" id="A0A3P8BM92"/>
<sequence length="193" mass="21571">MYSLLDFANFKVDPNTGWITANRVFDRETRDSYQVTVIASDQGVPQLSSSVLLNLTILDRNDHAPRLVTNRDQSRGSPGRRTSGNQFVVDENAPANTFIGTLEAVDEDSAENAQLHYQLMAENEPLLKTRFSLLANGSLFTAVTLDREEQANKSLTNPLSTTATVTIIVRDLNDNPPEFIRPKELIHTTFDFD</sequence>
<dbReference type="GO" id="GO:0005911">
    <property type="term" value="C:cell-cell junction"/>
    <property type="evidence" value="ECO:0007669"/>
    <property type="project" value="TreeGrafter"/>
</dbReference>
<dbReference type="GO" id="GO:0005886">
    <property type="term" value="C:plasma membrane"/>
    <property type="evidence" value="ECO:0007669"/>
    <property type="project" value="InterPro"/>
</dbReference>
<keyword evidence="2" id="KW-0812">Transmembrane</keyword>
<reference evidence="11 12" key="1">
    <citation type="submission" date="2018-11" db="EMBL/GenBank/DDBJ databases">
        <authorList>
            <consortium name="Pathogen Informatics"/>
        </authorList>
    </citation>
    <scope>NUCLEOTIDE SEQUENCE [LARGE SCALE GENOMIC DNA]</scope>
    <source>
        <strain evidence="11 12">Egypt</strain>
    </source>
</reference>
<keyword evidence="5" id="KW-0130">Cell adhesion</keyword>
<dbReference type="GO" id="GO:0007156">
    <property type="term" value="P:homophilic cell adhesion via plasma membrane adhesion molecules"/>
    <property type="evidence" value="ECO:0007669"/>
    <property type="project" value="InterPro"/>
</dbReference>
<evidence type="ECO:0000313" key="11">
    <source>
        <dbReference type="EMBL" id="VDP18780.1"/>
    </source>
</evidence>
<dbReference type="PRINTS" id="PR00205">
    <property type="entry name" value="CADHERIN"/>
</dbReference>
<comment type="subcellular location">
    <subcellularLocation>
        <location evidence="1">Membrane</location>
    </subcellularLocation>
</comment>
<dbReference type="CDD" id="cd11304">
    <property type="entry name" value="Cadherin_repeat"/>
    <property type="match status" value="2"/>
</dbReference>
<evidence type="ECO:0000256" key="3">
    <source>
        <dbReference type="ARBA" id="ARBA00022737"/>
    </source>
</evidence>
<evidence type="ECO:0000256" key="8">
    <source>
        <dbReference type="PROSITE-ProRule" id="PRU00043"/>
    </source>
</evidence>
<feature type="region of interest" description="Disordered" evidence="9">
    <location>
        <begin position="66"/>
        <end position="85"/>
    </location>
</feature>
<dbReference type="SUPFAM" id="SSF49313">
    <property type="entry name" value="Cadherin-like"/>
    <property type="match status" value="2"/>
</dbReference>
<evidence type="ECO:0000259" key="10">
    <source>
        <dbReference type="PROSITE" id="PS50268"/>
    </source>
</evidence>
<feature type="domain" description="Cadherin" evidence="10">
    <location>
        <begin position="2"/>
        <end position="67"/>
    </location>
</feature>
<keyword evidence="3" id="KW-0677">Repeat</keyword>
<evidence type="ECO:0000256" key="9">
    <source>
        <dbReference type="SAM" id="MobiDB-lite"/>
    </source>
</evidence>
<dbReference type="OrthoDB" id="6079343at2759"/>
<dbReference type="GO" id="GO:0005509">
    <property type="term" value="F:calcium ion binding"/>
    <property type="evidence" value="ECO:0007669"/>
    <property type="project" value="UniProtKB-UniRule"/>
</dbReference>
<dbReference type="PROSITE" id="PS50268">
    <property type="entry name" value="CADHERIN_2"/>
    <property type="match status" value="2"/>
</dbReference>
<dbReference type="InterPro" id="IPR020894">
    <property type="entry name" value="Cadherin_CS"/>
</dbReference>
<dbReference type="PROSITE" id="PS00232">
    <property type="entry name" value="CADHERIN_1"/>
    <property type="match status" value="2"/>
</dbReference>
<keyword evidence="12" id="KW-1185">Reference proteome</keyword>
<dbReference type="EMBL" id="UZAN01000270">
    <property type="protein sequence ID" value="VDP18780.1"/>
    <property type="molecule type" value="Genomic_DNA"/>
</dbReference>
<accession>A0A3P8BM92</accession>
<dbReference type="SMART" id="SM00112">
    <property type="entry name" value="CA"/>
    <property type="match status" value="2"/>
</dbReference>
<dbReference type="Proteomes" id="UP000272942">
    <property type="component" value="Unassembled WGS sequence"/>
</dbReference>
<evidence type="ECO:0000256" key="7">
    <source>
        <dbReference type="ARBA" id="ARBA00023136"/>
    </source>
</evidence>
<dbReference type="InterPro" id="IPR050971">
    <property type="entry name" value="Cadherin-domain_protein"/>
</dbReference>
<protein>
    <recommendedName>
        <fullName evidence="10">Cadherin domain-containing protein</fullName>
    </recommendedName>
</protein>
<proteinExistence type="predicted"/>
<dbReference type="PANTHER" id="PTHR24025:SF23">
    <property type="entry name" value="NEURAL-CADHERIN"/>
    <property type="match status" value="1"/>
</dbReference>
<dbReference type="Gene3D" id="2.60.40.60">
    <property type="entry name" value="Cadherins"/>
    <property type="match status" value="2"/>
</dbReference>
<evidence type="ECO:0000256" key="4">
    <source>
        <dbReference type="ARBA" id="ARBA00022837"/>
    </source>
</evidence>
<keyword evidence="6" id="KW-1133">Transmembrane helix</keyword>
<evidence type="ECO:0000256" key="6">
    <source>
        <dbReference type="ARBA" id="ARBA00022989"/>
    </source>
</evidence>
<dbReference type="PANTHER" id="PTHR24025">
    <property type="entry name" value="DESMOGLEIN FAMILY MEMBER"/>
    <property type="match status" value="1"/>
</dbReference>
<organism evidence="11 12">
    <name type="scientific">Echinostoma caproni</name>
    <dbReference type="NCBI Taxonomy" id="27848"/>
    <lineage>
        <taxon>Eukaryota</taxon>
        <taxon>Metazoa</taxon>
        <taxon>Spiralia</taxon>
        <taxon>Lophotrochozoa</taxon>
        <taxon>Platyhelminthes</taxon>
        <taxon>Trematoda</taxon>
        <taxon>Digenea</taxon>
        <taxon>Plagiorchiida</taxon>
        <taxon>Echinostomata</taxon>
        <taxon>Echinostomatoidea</taxon>
        <taxon>Echinostomatidae</taxon>
        <taxon>Echinostoma</taxon>
    </lineage>
</organism>
<evidence type="ECO:0000256" key="2">
    <source>
        <dbReference type="ARBA" id="ARBA00022692"/>
    </source>
</evidence>
<dbReference type="Pfam" id="PF00028">
    <property type="entry name" value="Cadherin"/>
    <property type="match status" value="2"/>
</dbReference>
<evidence type="ECO:0000313" key="12">
    <source>
        <dbReference type="Proteomes" id="UP000272942"/>
    </source>
</evidence>